<reference evidence="12" key="2">
    <citation type="submission" date="2020-09" db="EMBL/GenBank/DDBJ databases">
        <authorList>
            <person name="Sun Q."/>
            <person name="Kim S."/>
        </authorList>
    </citation>
    <scope>NUCLEOTIDE SEQUENCE</scope>
    <source>
        <strain evidence="12">KCTC 22169</strain>
    </source>
</reference>
<dbReference type="RefSeq" id="WP_189610223.1">
    <property type="nucleotide sequence ID" value="NZ_BMXR01000007.1"/>
</dbReference>
<dbReference type="GO" id="GO:0006012">
    <property type="term" value="P:galactose metabolic process"/>
    <property type="evidence" value="ECO:0007669"/>
    <property type="project" value="UniProtKB-KW"/>
</dbReference>
<comment type="catalytic activity">
    <reaction evidence="1 10">
        <text>UDP-alpha-D-glucose = UDP-alpha-D-galactose</text>
        <dbReference type="Rhea" id="RHEA:22168"/>
        <dbReference type="ChEBI" id="CHEBI:58885"/>
        <dbReference type="ChEBI" id="CHEBI:66914"/>
        <dbReference type="EC" id="5.1.3.2"/>
    </reaction>
</comment>
<keyword evidence="13" id="KW-1185">Reference proteome</keyword>
<reference evidence="12" key="1">
    <citation type="journal article" date="2014" name="Int. J. Syst. Evol. Microbiol.">
        <title>Complete genome sequence of Corynebacterium casei LMG S-19264T (=DSM 44701T), isolated from a smear-ripened cheese.</title>
        <authorList>
            <consortium name="US DOE Joint Genome Institute (JGI-PGF)"/>
            <person name="Walter F."/>
            <person name="Albersmeier A."/>
            <person name="Kalinowski J."/>
            <person name="Ruckert C."/>
        </authorList>
    </citation>
    <scope>NUCLEOTIDE SEQUENCE</scope>
    <source>
        <strain evidence="12">KCTC 22169</strain>
    </source>
</reference>
<dbReference type="Gene3D" id="3.40.50.720">
    <property type="entry name" value="NAD(P)-binding Rossmann-like Domain"/>
    <property type="match status" value="1"/>
</dbReference>
<evidence type="ECO:0000256" key="3">
    <source>
        <dbReference type="ARBA" id="ARBA00004947"/>
    </source>
</evidence>
<keyword evidence="8" id="KW-0299">Galactose metabolism</keyword>
<accession>A0A918KEL6</accession>
<dbReference type="Proteomes" id="UP000626148">
    <property type="component" value="Unassembled WGS sequence"/>
</dbReference>
<evidence type="ECO:0000256" key="5">
    <source>
        <dbReference type="ARBA" id="ARBA00013189"/>
    </source>
</evidence>
<comment type="caution">
    <text evidence="12">The sequence shown here is derived from an EMBL/GenBank/DDBJ whole genome shotgun (WGS) entry which is preliminary data.</text>
</comment>
<dbReference type="GO" id="GO:0005829">
    <property type="term" value="C:cytosol"/>
    <property type="evidence" value="ECO:0007669"/>
    <property type="project" value="TreeGrafter"/>
</dbReference>
<dbReference type="InterPro" id="IPR005886">
    <property type="entry name" value="UDP_G4E"/>
</dbReference>
<evidence type="ECO:0000256" key="8">
    <source>
        <dbReference type="ARBA" id="ARBA00023144"/>
    </source>
</evidence>
<dbReference type="PANTHER" id="PTHR43725:SF47">
    <property type="entry name" value="UDP-GLUCOSE 4-EPIMERASE"/>
    <property type="match status" value="1"/>
</dbReference>
<dbReference type="GO" id="GO:0003978">
    <property type="term" value="F:UDP-glucose 4-epimerase activity"/>
    <property type="evidence" value="ECO:0007669"/>
    <property type="project" value="UniProtKB-UniRule"/>
</dbReference>
<comment type="cofactor">
    <cofactor evidence="2 10">
        <name>NAD(+)</name>
        <dbReference type="ChEBI" id="CHEBI:57540"/>
    </cofactor>
</comment>
<proteinExistence type="inferred from homology"/>
<dbReference type="NCBIfam" id="TIGR01179">
    <property type="entry name" value="galE"/>
    <property type="match status" value="1"/>
</dbReference>
<dbReference type="AlphaFoldDB" id="A0A918KEL6"/>
<dbReference type="Gene3D" id="3.90.25.10">
    <property type="entry name" value="UDP-galactose 4-epimerase, domain 1"/>
    <property type="match status" value="1"/>
</dbReference>
<dbReference type="InterPro" id="IPR001509">
    <property type="entry name" value="Epimerase_deHydtase"/>
</dbReference>
<gene>
    <name evidence="12" type="primary">galE-1</name>
    <name evidence="12" type="ORF">GCM10007392_30690</name>
</gene>
<dbReference type="NCBIfam" id="NF007956">
    <property type="entry name" value="PRK10675.1"/>
    <property type="match status" value="1"/>
</dbReference>
<comment type="subunit">
    <text evidence="10">Homodimer.</text>
</comment>
<sequence>MTVLVTGGAGYIGSHTCIELIQAGHDILVLDNLANSSPESLRRVEAIVDKPIPFVEGDIRDADLLDRLFREHTIDSVIHFAGLKAVGESTEIPLDYYENNVWGTVNLLQVMKRHDITNIVFSSSATVYGDPHTVPIQEDLPLSATNPYGRSKLMIEDILRDLAKSDDRWQVALLRYFNPVGAHKSGTIGEDPNGRPNNLMPFITQVAIGKLPELNVFGSDYDTPDGTGVRDYIHVVDLAKGHVKAIEKLTSKPGCVAYNLGTGIGYSVLQMVKAFEEASGREVPYKLADRRPGDIACCYADPAFAERELGWKAEKGLKEMVEDSWRWQSENPRGYRE</sequence>
<dbReference type="EC" id="5.1.3.2" evidence="5 10"/>
<organism evidence="12 13">
    <name type="scientific">Saccharospirillum salsuginis</name>
    <dbReference type="NCBI Taxonomy" id="418750"/>
    <lineage>
        <taxon>Bacteria</taxon>
        <taxon>Pseudomonadati</taxon>
        <taxon>Pseudomonadota</taxon>
        <taxon>Gammaproteobacteria</taxon>
        <taxon>Oceanospirillales</taxon>
        <taxon>Saccharospirillaceae</taxon>
        <taxon>Saccharospirillum</taxon>
    </lineage>
</organism>
<dbReference type="InterPro" id="IPR036291">
    <property type="entry name" value="NAD(P)-bd_dom_sf"/>
</dbReference>
<evidence type="ECO:0000256" key="10">
    <source>
        <dbReference type="RuleBase" id="RU366046"/>
    </source>
</evidence>
<keyword evidence="10" id="KW-0119">Carbohydrate metabolism</keyword>
<dbReference type="SUPFAM" id="SSF51735">
    <property type="entry name" value="NAD(P)-binding Rossmann-fold domains"/>
    <property type="match status" value="1"/>
</dbReference>
<dbReference type="PANTHER" id="PTHR43725">
    <property type="entry name" value="UDP-GLUCOSE 4-EPIMERASE"/>
    <property type="match status" value="1"/>
</dbReference>
<name>A0A918KEL6_9GAMM</name>
<evidence type="ECO:0000256" key="4">
    <source>
        <dbReference type="ARBA" id="ARBA00007637"/>
    </source>
</evidence>
<evidence type="ECO:0000256" key="1">
    <source>
        <dbReference type="ARBA" id="ARBA00000083"/>
    </source>
</evidence>
<comment type="similarity">
    <text evidence="4 10">Belongs to the NAD(P)-dependent epimerase/dehydratase family.</text>
</comment>
<keyword evidence="7 10" id="KW-0520">NAD</keyword>
<evidence type="ECO:0000256" key="6">
    <source>
        <dbReference type="ARBA" id="ARBA00018569"/>
    </source>
</evidence>
<dbReference type="EMBL" id="BMXR01000007">
    <property type="protein sequence ID" value="GGX60527.1"/>
    <property type="molecule type" value="Genomic_DNA"/>
</dbReference>
<evidence type="ECO:0000313" key="13">
    <source>
        <dbReference type="Proteomes" id="UP000626148"/>
    </source>
</evidence>
<feature type="domain" description="NAD-dependent epimerase/dehydratase" evidence="11">
    <location>
        <begin position="3"/>
        <end position="261"/>
    </location>
</feature>
<evidence type="ECO:0000256" key="9">
    <source>
        <dbReference type="ARBA" id="ARBA00023235"/>
    </source>
</evidence>
<protein>
    <recommendedName>
        <fullName evidence="6 10">UDP-glucose 4-epimerase</fullName>
        <ecNumber evidence="5 10">5.1.3.2</ecNumber>
    </recommendedName>
</protein>
<dbReference type="CDD" id="cd05247">
    <property type="entry name" value="UDP_G4E_1_SDR_e"/>
    <property type="match status" value="1"/>
</dbReference>
<evidence type="ECO:0000256" key="7">
    <source>
        <dbReference type="ARBA" id="ARBA00023027"/>
    </source>
</evidence>
<evidence type="ECO:0000259" key="11">
    <source>
        <dbReference type="Pfam" id="PF01370"/>
    </source>
</evidence>
<keyword evidence="9 10" id="KW-0413">Isomerase</keyword>
<evidence type="ECO:0000313" key="12">
    <source>
        <dbReference type="EMBL" id="GGX60527.1"/>
    </source>
</evidence>
<evidence type="ECO:0000256" key="2">
    <source>
        <dbReference type="ARBA" id="ARBA00001911"/>
    </source>
</evidence>
<dbReference type="Pfam" id="PF01370">
    <property type="entry name" value="Epimerase"/>
    <property type="match status" value="1"/>
</dbReference>
<comment type="pathway">
    <text evidence="3 10">Carbohydrate metabolism; galactose metabolism.</text>
</comment>